<evidence type="ECO:0000256" key="1">
    <source>
        <dbReference type="ARBA" id="ARBA00022475"/>
    </source>
</evidence>
<proteinExistence type="predicted"/>
<evidence type="ECO:0000313" key="8">
    <source>
        <dbReference type="Proteomes" id="UP000551616"/>
    </source>
</evidence>
<dbReference type="PANTHER" id="PTHR22550">
    <property type="entry name" value="SPORE GERMINATION PROTEIN"/>
    <property type="match status" value="1"/>
</dbReference>
<dbReference type="RefSeq" id="WP_235989646.1">
    <property type="nucleotide sequence ID" value="NZ_JABRWO010000001.1"/>
</dbReference>
<evidence type="ECO:0000313" key="7">
    <source>
        <dbReference type="EMBL" id="MBA2112956.1"/>
    </source>
</evidence>
<keyword evidence="4 5" id="KW-0472">Membrane</keyword>
<protein>
    <recommendedName>
        <fullName evidence="6">VWFA domain-containing protein</fullName>
    </recommendedName>
</protein>
<evidence type="ECO:0000256" key="2">
    <source>
        <dbReference type="ARBA" id="ARBA00022692"/>
    </source>
</evidence>
<dbReference type="SMART" id="SM00327">
    <property type="entry name" value="VWA"/>
    <property type="match status" value="1"/>
</dbReference>
<dbReference type="EMBL" id="JABRWO010000001">
    <property type="protein sequence ID" value="MBA2112956.1"/>
    <property type="molecule type" value="Genomic_DNA"/>
</dbReference>
<dbReference type="InterPro" id="IPR002035">
    <property type="entry name" value="VWF_A"/>
</dbReference>
<keyword evidence="1" id="KW-1003">Cell membrane</keyword>
<feature type="transmembrane region" description="Helical" evidence="5">
    <location>
        <begin position="12"/>
        <end position="30"/>
    </location>
</feature>
<evidence type="ECO:0000259" key="6">
    <source>
        <dbReference type="PROSITE" id="PS50234"/>
    </source>
</evidence>
<dbReference type="InterPro" id="IPR050768">
    <property type="entry name" value="UPF0353/GerABKA_families"/>
</dbReference>
<reference evidence="7 8" key="1">
    <citation type="submission" date="2020-05" db="EMBL/GenBank/DDBJ databases">
        <title>Bremerella alba sp. nov., a novel planctomycete isolated from the surface of the macroalga Fucus spiralis.</title>
        <authorList>
            <person name="Godinho O."/>
            <person name="Botelho R."/>
            <person name="Albuquerque L."/>
            <person name="Wiegand S."/>
            <person name="Da Costa M.S."/>
            <person name="Lobo-Da-Cunha A."/>
            <person name="Jogler C."/>
            <person name="Lage O.M."/>
        </authorList>
    </citation>
    <scope>NUCLEOTIDE SEQUENCE [LARGE SCALE GENOMIC DNA]</scope>
    <source>
        <strain evidence="7 8">FF15</strain>
    </source>
</reference>
<sequence length="364" mass="39842">MDIHFGNPGSLVLIALVAIGLAVSAWAMVARRHALGKFFPIVSRPGFKRPVTSSRRWLSAALVSVSLVLIAIGLLDVRWGKTWQEVPQKGIEVMFVLDVSRSMLAEDATPNRLQRAKQQIKDMVDAMPGNRVGLVVFAGDTRQAVPLTTHYEDFKQRLDAVGPHTIRSGGSRLGDALDAASHGFISKTNDHKAIVVFTDGEDQESKPVEVAMNLFNDKGIRIFTVGLGDMDQGARIPETDLAQGGYVQYQGQQVWSKMNGRTLQEIATDTNGAYIPAGTSQVDMADVYRRYVANVEQTEFETAKINSYIPRFQWFAVPALAVLLLEVFVATRRRGPASVGVSIPASSPVTRRVPLQAHVTSHHA</sequence>
<dbReference type="Pfam" id="PF13519">
    <property type="entry name" value="VWA_2"/>
    <property type="match status" value="1"/>
</dbReference>
<dbReference type="PROSITE" id="PS50234">
    <property type="entry name" value="VWFA"/>
    <property type="match status" value="1"/>
</dbReference>
<gene>
    <name evidence="7" type="ORF">HOV93_01020</name>
</gene>
<accession>A0A7V9A5I4</accession>
<dbReference type="Proteomes" id="UP000551616">
    <property type="component" value="Unassembled WGS sequence"/>
</dbReference>
<dbReference type="PANTHER" id="PTHR22550:SF5">
    <property type="entry name" value="LEUCINE ZIPPER PROTEIN 4"/>
    <property type="match status" value="1"/>
</dbReference>
<dbReference type="SUPFAM" id="SSF53300">
    <property type="entry name" value="vWA-like"/>
    <property type="match status" value="1"/>
</dbReference>
<feature type="domain" description="VWFA" evidence="6">
    <location>
        <begin position="92"/>
        <end position="291"/>
    </location>
</feature>
<feature type="transmembrane region" description="Helical" evidence="5">
    <location>
        <begin position="57"/>
        <end position="75"/>
    </location>
</feature>
<keyword evidence="2 5" id="KW-0812">Transmembrane</keyword>
<evidence type="ECO:0000256" key="3">
    <source>
        <dbReference type="ARBA" id="ARBA00022989"/>
    </source>
</evidence>
<dbReference type="Gene3D" id="3.40.50.410">
    <property type="entry name" value="von Willebrand factor, type A domain"/>
    <property type="match status" value="1"/>
</dbReference>
<evidence type="ECO:0000256" key="5">
    <source>
        <dbReference type="SAM" id="Phobius"/>
    </source>
</evidence>
<keyword evidence="8" id="KW-1185">Reference proteome</keyword>
<keyword evidence="3 5" id="KW-1133">Transmembrane helix</keyword>
<dbReference type="InterPro" id="IPR036465">
    <property type="entry name" value="vWFA_dom_sf"/>
</dbReference>
<evidence type="ECO:0000256" key="4">
    <source>
        <dbReference type="ARBA" id="ARBA00023136"/>
    </source>
</evidence>
<comment type="caution">
    <text evidence="7">The sequence shown here is derived from an EMBL/GenBank/DDBJ whole genome shotgun (WGS) entry which is preliminary data.</text>
</comment>
<organism evidence="7 8">
    <name type="scientific">Bremerella alba</name>
    <dbReference type="NCBI Taxonomy" id="980252"/>
    <lineage>
        <taxon>Bacteria</taxon>
        <taxon>Pseudomonadati</taxon>
        <taxon>Planctomycetota</taxon>
        <taxon>Planctomycetia</taxon>
        <taxon>Pirellulales</taxon>
        <taxon>Pirellulaceae</taxon>
        <taxon>Bremerella</taxon>
    </lineage>
</organism>
<dbReference type="AlphaFoldDB" id="A0A7V9A5I4"/>
<name>A0A7V9A5I4_9BACT</name>